<evidence type="ECO:0000313" key="10">
    <source>
        <dbReference type="Proteomes" id="UP001140949"/>
    </source>
</evidence>
<evidence type="ECO:0000256" key="2">
    <source>
        <dbReference type="ARBA" id="ARBA00007708"/>
    </source>
</evidence>
<evidence type="ECO:0000259" key="7">
    <source>
        <dbReference type="PROSITE" id="PS50179"/>
    </source>
</evidence>
<name>A0AAX6E8G4_IRIPA</name>
<dbReference type="CDD" id="cd03561">
    <property type="entry name" value="VHS"/>
    <property type="match status" value="1"/>
</dbReference>
<keyword evidence="3" id="KW-0813">Transport</keyword>
<evidence type="ECO:0000313" key="9">
    <source>
        <dbReference type="EMBL" id="KAJ6800251.1"/>
    </source>
</evidence>
<dbReference type="GO" id="GO:0005737">
    <property type="term" value="C:cytoplasm"/>
    <property type="evidence" value="ECO:0007669"/>
    <property type="project" value="UniProtKB-ARBA"/>
</dbReference>
<evidence type="ECO:0000256" key="5">
    <source>
        <dbReference type="ARBA" id="ARBA00023136"/>
    </source>
</evidence>
<feature type="compositionally biased region" description="Basic and acidic residues" evidence="6">
    <location>
        <begin position="346"/>
        <end position="361"/>
    </location>
</feature>
<dbReference type="GO" id="GO:0043130">
    <property type="term" value="F:ubiquitin binding"/>
    <property type="evidence" value="ECO:0007669"/>
    <property type="project" value="InterPro"/>
</dbReference>
<feature type="region of interest" description="Disordered" evidence="6">
    <location>
        <begin position="311"/>
        <end position="361"/>
    </location>
</feature>
<dbReference type="GO" id="GO:0035091">
    <property type="term" value="F:phosphatidylinositol binding"/>
    <property type="evidence" value="ECO:0007669"/>
    <property type="project" value="InterPro"/>
</dbReference>
<dbReference type="EMBL" id="JANAVB010039018">
    <property type="protein sequence ID" value="KAJ6800251.1"/>
    <property type="molecule type" value="Genomic_DNA"/>
</dbReference>
<dbReference type="Gene3D" id="1.25.40.90">
    <property type="match status" value="1"/>
</dbReference>
<dbReference type="GO" id="GO:0043328">
    <property type="term" value="P:protein transport to vacuole involved in ubiquitin-dependent protein catabolic process via the multivesicular body sorting pathway"/>
    <property type="evidence" value="ECO:0007669"/>
    <property type="project" value="InterPro"/>
</dbReference>
<dbReference type="PANTHER" id="PTHR46646">
    <property type="entry name" value="TOM1-LIKE PROTEIN 1"/>
    <property type="match status" value="1"/>
</dbReference>
<dbReference type="SUPFAM" id="SSF48464">
    <property type="entry name" value="ENTH/VHS domain"/>
    <property type="match status" value="1"/>
</dbReference>
<feature type="domain" description="VHS" evidence="7">
    <location>
        <begin position="52"/>
        <end position="179"/>
    </location>
</feature>
<dbReference type="SUPFAM" id="SSF89009">
    <property type="entry name" value="GAT-like domain"/>
    <property type="match status" value="1"/>
</dbReference>
<accession>A0AAX6E8G4</accession>
<proteinExistence type="inferred from homology"/>
<dbReference type="Proteomes" id="UP001140949">
    <property type="component" value="Unassembled WGS sequence"/>
</dbReference>
<dbReference type="SMART" id="SM00288">
    <property type="entry name" value="VHS"/>
    <property type="match status" value="1"/>
</dbReference>
<comment type="subcellular location">
    <subcellularLocation>
        <location evidence="1">Membrane</location>
        <topology evidence="1">Peripheral membrane protein</topology>
    </subcellularLocation>
</comment>
<keyword evidence="10" id="KW-1185">Reference proteome</keyword>
<reference evidence="9" key="2">
    <citation type="submission" date="2023-04" db="EMBL/GenBank/DDBJ databases">
        <authorList>
            <person name="Bruccoleri R.E."/>
            <person name="Oakeley E.J."/>
            <person name="Faust A.-M."/>
            <person name="Dessus-Babus S."/>
            <person name="Altorfer M."/>
            <person name="Burckhardt D."/>
            <person name="Oertli M."/>
            <person name="Naumann U."/>
            <person name="Petersen F."/>
            <person name="Wong J."/>
        </authorList>
    </citation>
    <scope>NUCLEOTIDE SEQUENCE</scope>
    <source>
        <strain evidence="9">GSM-AAB239-AS_SAM_17_03QT</strain>
        <tissue evidence="9">Leaf</tissue>
    </source>
</reference>
<gene>
    <name evidence="9" type="ORF">M6B38_202715</name>
</gene>
<dbReference type="InterPro" id="IPR044836">
    <property type="entry name" value="TOL_plant"/>
</dbReference>
<feature type="domain" description="GAT" evidence="8">
    <location>
        <begin position="220"/>
        <end position="307"/>
    </location>
</feature>
<keyword evidence="4" id="KW-0653">Protein transport</keyword>
<organism evidence="9 10">
    <name type="scientific">Iris pallida</name>
    <name type="common">Sweet iris</name>
    <dbReference type="NCBI Taxonomy" id="29817"/>
    <lineage>
        <taxon>Eukaryota</taxon>
        <taxon>Viridiplantae</taxon>
        <taxon>Streptophyta</taxon>
        <taxon>Embryophyta</taxon>
        <taxon>Tracheophyta</taxon>
        <taxon>Spermatophyta</taxon>
        <taxon>Magnoliopsida</taxon>
        <taxon>Liliopsida</taxon>
        <taxon>Asparagales</taxon>
        <taxon>Iridaceae</taxon>
        <taxon>Iridoideae</taxon>
        <taxon>Irideae</taxon>
        <taxon>Iris</taxon>
    </lineage>
</organism>
<dbReference type="InterPro" id="IPR004152">
    <property type="entry name" value="GAT_dom"/>
</dbReference>
<dbReference type="InterPro" id="IPR002014">
    <property type="entry name" value="VHS_dom"/>
</dbReference>
<evidence type="ECO:0000256" key="1">
    <source>
        <dbReference type="ARBA" id="ARBA00004170"/>
    </source>
</evidence>
<evidence type="ECO:0000256" key="6">
    <source>
        <dbReference type="SAM" id="MobiDB-lite"/>
    </source>
</evidence>
<dbReference type="PANTHER" id="PTHR46646:SF5">
    <property type="entry name" value="TOM1-LIKE PROTEIN 2"/>
    <property type="match status" value="1"/>
</dbReference>
<evidence type="ECO:0000256" key="4">
    <source>
        <dbReference type="ARBA" id="ARBA00022927"/>
    </source>
</evidence>
<comment type="similarity">
    <text evidence="2">Belongs to the TOM1 family.</text>
</comment>
<dbReference type="InterPro" id="IPR038425">
    <property type="entry name" value="GAT_sf"/>
</dbReference>
<dbReference type="InterPro" id="IPR008942">
    <property type="entry name" value="ENTH_VHS"/>
</dbReference>
<reference evidence="9" key="1">
    <citation type="journal article" date="2023" name="GigaByte">
        <title>Genome assembly of the bearded iris, Iris pallida Lam.</title>
        <authorList>
            <person name="Bruccoleri R.E."/>
            <person name="Oakeley E.J."/>
            <person name="Faust A.M.E."/>
            <person name="Altorfer M."/>
            <person name="Dessus-Babus S."/>
            <person name="Burckhardt D."/>
            <person name="Oertli M."/>
            <person name="Naumann U."/>
            <person name="Petersen F."/>
            <person name="Wong J."/>
        </authorList>
    </citation>
    <scope>NUCLEOTIDE SEQUENCE</scope>
    <source>
        <strain evidence="9">GSM-AAB239-AS_SAM_17_03QT</strain>
    </source>
</reference>
<protein>
    <submittedName>
        <fullName evidence="9">Target of Myb protein 1</fullName>
    </submittedName>
</protein>
<dbReference type="GO" id="GO:0016020">
    <property type="term" value="C:membrane"/>
    <property type="evidence" value="ECO:0007669"/>
    <property type="project" value="UniProtKB-SubCell"/>
</dbReference>
<dbReference type="PROSITE" id="PS50909">
    <property type="entry name" value="GAT"/>
    <property type="match status" value="1"/>
</dbReference>
<keyword evidence="5" id="KW-0472">Membrane</keyword>
<dbReference type="Gene3D" id="1.20.58.160">
    <property type="match status" value="1"/>
</dbReference>
<dbReference type="AlphaFoldDB" id="A0AAX6E8G4"/>
<evidence type="ECO:0000256" key="3">
    <source>
        <dbReference type="ARBA" id="ARBA00022448"/>
    </source>
</evidence>
<sequence length="361" mass="40350">MDKTKLTAFGERLKIGGERLKIGSAEIGRKVGDKMKEILQVQSQEAKMVDEATSDSLEGPNWGLNLRICNLLNNEEFDGSEVVRAIKKRISCNDATCQRLSLDLLETCAMNCDKVFSEVASEKVLDEMVKMIDNPQKDYDNRQRALQLIKAWGNSEDLGYLPIFKQTYMSVKDKKIVDNDGSSPSAFESDIYEHAGVPPEYPFLTPSRQNPYLSSHDGHPSVEEKKEILATARNSIEILSSLLNTETQLKPVRDDLMLTMVENCKESQPVIQRIIESIGNDETLMFEALNLHDELEVVLSKYEALKLVDPAPNAVMTGNPPVAASPKGSPSGENEEQEEQTNLGGTKREVDIENRNTEKKE</sequence>
<dbReference type="Pfam" id="PF03127">
    <property type="entry name" value="GAT"/>
    <property type="match status" value="1"/>
</dbReference>
<dbReference type="PROSITE" id="PS50179">
    <property type="entry name" value="VHS"/>
    <property type="match status" value="1"/>
</dbReference>
<comment type="caution">
    <text evidence="9">The sequence shown here is derived from an EMBL/GenBank/DDBJ whole genome shotgun (WGS) entry which is preliminary data.</text>
</comment>
<dbReference type="Pfam" id="PF00790">
    <property type="entry name" value="VHS"/>
    <property type="match status" value="1"/>
</dbReference>
<evidence type="ECO:0000259" key="8">
    <source>
        <dbReference type="PROSITE" id="PS50909"/>
    </source>
</evidence>